<feature type="active site" description="Phosphohistidine intermediate" evidence="8">
    <location>
        <position position="505"/>
    </location>
</feature>
<dbReference type="Proteomes" id="UP000198755">
    <property type="component" value="Unassembled WGS sequence"/>
</dbReference>
<keyword evidence="1 8" id="KW-0597">Phosphoprotein</keyword>
<keyword evidence="2 8" id="KW-0808">Transferase</keyword>
<evidence type="ECO:0000256" key="6">
    <source>
        <dbReference type="ARBA" id="ARBA00022840"/>
    </source>
</evidence>
<dbReference type="FunFam" id="3.30.870.10:FF:000001">
    <property type="entry name" value="Polyphosphate kinase"/>
    <property type="match status" value="1"/>
</dbReference>
<dbReference type="GO" id="GO:0005524">
    <property type="term" value="F:ATP binding"/>
    <property type="evidence" value="ECO:0007669"/>
    <property type="project" value="UniProtKB-KW"/>
</dbReference>
<dbReference type="PANTHER" id="PTHR30218">
    <property type="entry name" value="POLYPHOSPHATE KINASE"/>
    <property type="match status" value="1"/>
</dbReference>
<dbReference type="PANTHER" id="PTHR30218:SF0">
    <property type="entry name" value="POLYPHOSPHATE KINASE"/>
    <property type="match status" value="1"/>
</dbReference>
<evidence type="ECO:0000313" key="15">
    <source>
        <dbReference type="EMBL" id="SFK11768.1"/>
    </source>
</evidence>
<dbReference type="Gene3D" id="3.30.1840.10">
    <property type="entry name" value="Polyphosphate kinase middle domain"/>
    <property type="match status" value="1"/>
</dbReference>
<evidence type="ECO:0000256" key="10">
    <source>
        <dbReference type="SAM" id="MobiDB-lite"/>
    </source>
</evidence>
<evidence type="ECO:0000259" key="14">
    <source>
        <dbReference type="Pfam" id="PF17941"/>
    </source>
</evidence>
<dbReference type="Pfam" id="PF02503">
    <property type="entry name" value="PP_kinase"/>
    <property type="match status" value="1"/>
</dbReference>
<feature type="region of interest" description="Disordered" evidence="10">
    <location>
        <begin position="1"/>
        <end position="54"/>
    </location>
</feature>
<evidence type="ECO:0000313" key="16">
    <source>
        <dbReference type="Proteomes" id="UP000198755"/>
    </source>
</evidence>
<dbReference type="InterPro" id="IPR024953">
    <property type="entry name" value="PP_kinase_middle"/>
</dbReference>
<dbReference type="RefSeq" id="WP_425284362.1">
    <property type="nucleotide sequence ID" value="NZ_FOSN01000002.1"/>
</dbReference>
<evidence type="ECO:0000256" key="1">
    <source>
        <dbReference type="ARBA" id="ARBA00022553"/>
    </source>
</evidence>
<keyword evidence="6 8" id="KW-0067">ATP-binding</keyword>
<sequence length="782" mass="87008">MGSEVEGLRRSRRAGVGGAKRIARGAAPANSAHAVRLDEPEPSTGNEALSVADAPGAAEAEIAERPDDAHAASLAQSPHRFINRELSWLEFNLRVLLEASNKNHPLLEQLRFLSISATNLDEFFMVRVAGLRGQLRAGVATASEDGLTPPEQLEKIRERVSLLTLEQQRRWRELRLELARAEIKIIDPADLDKADRMWLQHHFLTHIFPVLTPLAIDPAHPFPFIPNFGFTIALELVSAGGNKTSKALIRLPAKIERFIRLPDAHGEKHYRFIALEAAISLFTQSLFPGCQIRGLGLFRVIRDSDLEVEEEAEDLVLLFESALKRRRLGSVIRLEFDSVMPEELRGFVAEELEVSPDEVCVLDGMLALNELSELVSLDRPELKFKPYNPRFPERLRDNGGDCFLTIKQKDLVVHHPYESFDVVVQFLNQAATDPSVLAIKQTLYRTSSDSPIVRALIDAAEAGKSVTALVELKARFDEAANIRWARDLERAGVQVVFGFIELKTHAKLSMVVRREGGGLVTYCHVGTGNYHPVTARIYTDISFFTADAAIGRDVSRIFNYITGYAEPVGLERMAVSPITLKARFLEHIRDEIAFAKAGKPAAIWAKCNSLVDCEIIDAFYAASQAGVTIDLVVRGICCLRPGVQGLSENIRVKSIIGRFLEHARVYCFGAGHGLPHPKARVYISSADLMPRNLDRRVEALAPILNPTVHEQILDQIMVANLIDNQQSYRVLPDGSSSRIHTHGNEEPFNAHSYFMTNPSLSGRGKSLKHSSPKTLFKRLEVR</sequence>
<dbReference type="SUPFAM" id="SSF140356">
    <property type="entry name" value="PPK N-terminal domain-like"/>
    <property type="match status" value="1"/>
</dbReference>
<feature type="binding site" evidence="8">
    <location>
        <position position="634"/>
    </location>
    <ligand>
        <name>ATP</name>
        <dbReference type="ChEBI" id="CHEBI:30616"/>
    </ligand>
</feature>
<dbReference type="InterPro" id="IPR041108">
    <property type="entry name" value="PP_kinase_C_1"/>
</dbReference>
<evidence type="ECO:0000259" key="11">
    <source>
        <dbReference type="Pfam" id="PF02503"/>
    </source>
</evidence>
<evidence type="ECO:0000256" key="7">
    <source>
        <dbReference type="ARBA" id="ARBA00022842"/>
    </source>
</evidence>
<comment type="function">
    <text evidence="8 9">Catalyzes the reversible transfer of the terminal phosphate of ATP to form a long-chain polyphosphate (polyP).</text>
</comment>
<organism evidence="15 16">
    <name type="scientific">Methylocapsa palsarum</name>
    <dbReference type="NCBI Taxonomy" id="1612308"/>
    <lineage>
        <taxon>Bacteria</taxon>
        <taxon>Pseudomonadati</taxon>
        <taxon>Pseudomonadota</taxon>
        <taxon>Alphaproteobacteria</taxon>
        <taxon>Hyphomicrobiales</taxon>
        <taxon>Beijerinckiaceae</taxon>
        <taxon>Methylocapsa</taxon>
    </lineage>
</organism>
<dbReference type="InterPro" id="IPR003414">
    <property type="entry name" value="PP_kinase"/>
</dbReference>
<dbReference type="Pfam" id="PF17941">
    <property type="entry name" value="PP_kinase_C_1"/>
    <property type="match status" value="1"/>
</dbReference>
<dbReference type="Pfam" id="PF13089">
    <property type="entry name" value="PP_kinase_N"/>
    <property type="match status" value="1"/>
</dbReference>
<comment type="catalytic activity">
    <reaction evidence="8 9">
        <text>[phosphate](n) + ATP = [phosphate](n+1) + ADP</text>
        <dbReference type="Rhea" id="RHEA:19573"/>
        <dbReference type="Rhea" id="RHEA-COMP:9859"/>
        <dbReference type="Rhea" id="RHEA-COMP:14280"/>
        <dbReference type="ChEBI" id="CHEBI:16838"/>
        <dbReference type="ChEBI" id="CHEBI:30616"/>
        <dbReference type="ChEBI" id="CHEBI:456216"/>
        <dbReference type="EC" id="2.7.4.1"/>
    </reaction>
</comment>
<proteinExistence type="inferred from homology"/>
<dbReference type="GO" id="GO:0008976">
    <property type="term" value="F:polyphosphate kinase activity"/>
    <property type="evidence" value="ECO:0007669"/>
    <property type="project" value="UniProtKB-UniRule"/>
</dbReference>
<dbReference type="Pfam" id="PF13090">
    <property type="entry name" value="PP_kinase_C"/>
    <property type="match status" value="1"/>
</dbReference>
<dbReference type="STRING" id="1612308.SAMN05444581_102193"/>
<dbReference type="InterPro" id="IPR036830">
    <property type="entry name" value="PP_kinase_middle_dom_sf"/>
</dbReference>
<dbReference type="GO" id="GO:0046872">
    <property type="term" value="F:metal ion binding"/>
    <property type="evidence" value="ECO:0007669"/>
    <property type="project" value="UniProtKB-KW"/>
</dbReference>
<dbReference type="NCBIfam" id="NF003917">
    <property type="entry name" value="PRK05443.1-1"/>
    <property type="match status" value="1"/>
</dbReference>
<feature type="domain" description="Polyphosphate kinase C-terminal" evidence="13">
    <location>
        <begin position="574"/>
        <end position="748"/>
    </location>
</feature>
<dbReference type="SUPFAM" id="SSF56024">
    <property type="entry name" value="Phospholipase D/nuclease"/>
    <property type="match status" value="2"/>
</dbReference>
<protein>
    <recommendedName>
        <fullName evidence="8 9">Polyphosphate kinase</fullName>
        <ecNumber evidence="8 9">2.7.4.1</ecNumber>
    </recommendedName>
    <alternativeName>
        <fullName evidence="8">ATP-polyphosphate phosphotransferase</fullName>
    </alternativeName>
    <alternativeName>
        <fullName evidence="8">Polyphosphoric acid kinase</fullName>
    </alternativeName>
</protein>
<keyword evidence="5 8" id="KW-0418">Kinase</keyword>
<dbReference type="GO" id="GO:0009358">
    <property type="term" value="C:polyphosphate kinase complex"/>
    <property type="evidence" value="ECO:0007669"/>
    <property type="project" value="InterPro"/>
</dbReference>
<dbReference type="SUPFAM" id="SSF143724">
    <property type="entry name" value="PHP14-like"/>
    <property type="match status" value="1"/>
</dbReference>
<name>A0A1I3WW71_9HYPH</name>
<dbReference type="GO" id="GO:0006799">
    <property type="term" value="P:polyphosphate biosynthetic process"/>
    <property type="evidence" value="ECO:0007669"/>
    <property type="project" value="UniProtKB-UniRule"/>
</dbReference>
<dbReference type="NCBIfam" id="TIGR03705">
    <property type="entry name" value="poly_P_kin"/>
    <property type="match status" value="1"/>
</dbReference>
<feature type="binding site" evidence="8">
    <location>
        <position position="445"/>
    </location>
    <ligand>
        <name>Mg(2+)</name>
        <dbReference type="ChEBI" id="CHEBI:18420"/>
    </ligand>
</feature>
<feature type="domain" description="Polyphosphate kinase middle" evidence="11">
    <location>
        <begin position="195"/>
        <end position="374"/>
    </location>
</feature>
<comment type="similarity">
    <text evidence="8 9">Belongs to the polyphosphate kinase 1 (PPK1) family.</text>
</comment>
<dbReference type="Gene3D" id="1.20.58.310">
    <property type="entry name" value="Polyphosphate kinase N-terminal domain"/>
    <property type="match status" value="1"/>
</dbReference>
<keyword evidence="16" id="KW-1185">Reference proteome</keyword>
<gene>
    <name evidence="8" type="primary">ppk</name>
    <name evidence="15" type="ORF">SAMN05444581_102193</name>
</gene>
<evidence type="ECO:0000256" key="9">
    <source>
        <dbReference type="RuleBase" id="RU003800"/>
    </source>
</evidence>
<dbReference type="InterPro" id="IPR025200">
    <property type="entry name" value="PPK_C_dom2"/>
</dbReference>
<feature type="binding site" evidence="8">
    <location>
        <position position="538"/>
    </location>
    <ligand>
        <name>ATP</name>
        <dbReference type="ChEBI" id="CHEBI:30616"/>
    </ligand>
</feature>
<evidence type="ECO:0000256" key="5">
    <source>
        <dbReference type="ARBA" id="ARBA00022777"/>
    </source>
</evidence>
<feature type="domain" description="Polyphosphate kinase C-terminal" evidence="14">
    <location>
        <begin position="402"/>
        <end position="566"/>
    </location>
</feature>
<evidence type="ECO:0000256" key="8">
    <source>
        <dbReference type="HAMAP-Rule" id="MF_00347"/>
    </source>
</evidence>
<dbReference type="EMBL" id="FOSN01000002">
    <property type="protein sequence ID" value="SFK11768.1"/>
    <property type="molecule type" value="Genomic_DNA"/>
</dbReference>
<dbReference type="NCBIfam" id="NF003921">
    <property type="entry name" value="PRK05443.2-2"/>
    <property type="match status" value="1"/>
</dbReference>
<evidence type="ECO:0000259" key="13">
    <source>
        <dbReference type="Pfam" id="PF13090"/>
    </source>
</evidence>
<dbReference type="EC" id="2.7.4.1" evidence="8 9"/>
<comment type="PTM">
    <text evidence="8 9">An intermediate of this reaction is the autophosphorylated ppk in which a phosphate is covalently linked to a histidine residue through a N-P bond.</text>
</comment>
<comment type="cofactor">
    <cofactor evidence="8">
        <name>Mg(2+)</name>
        <dbReference type="ChEBI" id="CHEBI:18420"/>
    </cofactor>
</comment>
<dbReference type="NCBIfam" id="NF003919">
    <property type="entry name" value="PRK05443.1-4"/>
    <property type="match status" value="1"/>
</dbReference>
<dbReference type="PIRSF" id="PIRSF015589">
    <property type="entry name" value="PP_kinase"/>
    <property type="match status" value="1"/>
</dbReference>
<feature type="binding site" evidence="8">
    <location>
        <position position="475"/>
    </location>
    <ligand>
        <name>Mg(2+)</name>
        <dbReference type="ChEBI" id="CHEBI:18420"/>
    </ligand>
</feature>
<feature type="domain" description="Polyphosphate kinase N-terminal" evidence="12">
    <location>
        <begin position="81"/>
        <end position="185"/>
    </location>
</feature>
<evidence type="ECO:0000256" key="3">
    <source>
        <dbReference type="ARBA" id="ARBA00022723"/>
    </source>
</evidence>
<dbReference type="CDD" id="cd09168">
    <property type="entry name" value="PLDc_PaPPK1_C2_like"/>
    <property type="match status" value="1"/>
</dbReference>
<evidence type="ECO:0000259" key="12">
    <source>
        <dbReference type="Pfam" id="PF13089"/>
    </source>
</evidence>
<evidence type="ECO:0000256" key="2">
    <source>
        <dbReference type="ARBA" id="ARBA00022679"/>
    </source>
</evidence>
<dbReference type="InterPro" id="IPR036832">
    <property type="entry name" value="PPK_N_dom_sf"/>
</dbReference>
<feature type="binding site" evidence="8">
    <location>
        <position position="119"/>
    </location>
    <ligand>
        <name>ATP</name>
        <dbReference type="ChEBI" id="CHEBI:30616"/>
    </ligand>
</feature>
<dbReference type="HAMAP" id="MF_00347">
    <property type="entry name" value="Polyphosphate_kinase"/>
    <property type="match status" value="1"/>
</dbReference>
<dbReference type="CDD" id="cd09165">
    <property type="entry name" value="PLDc_PaPPK1_C1_like"/>
    <property type="match status" value="1"/>
</dbReference>
<evidence type="ECO:0000256" key="4">
    <source>
        <dbReference type="ARBA" id="ARBA00022741"/>
    </source>
</evidence>
<keyword evidence="4 8" id="KW-0547">Nucleotide-binding</keyword>
<feature type="binding site" evidence="8">
    <location>
        <position position="662"/>
    </location>
    <ligand>
        <name>ATP</name>
        <dbReference type="ChEBI" id="CHEBI:30616"/>
    </ligand>
</feature>
<dbReference type="InterPro" id="IPR025198">
    <property type="entry name" value="PPK_N_dom"/>
</dbReference>
<accession>A0A1I3WW71</accession>
<keyword evidence="3 8" id="KW-0479">Metal-binding</keyword>
<reference evidence="15 16" key="1">
    <citation type="submission" date="2016-10" db="EMBL/GenBank/DDBJ databases">
        <authorList>
            <person name="de Groot N.N."/>
        </authorList>
    </citation>
    <scope>NUCLEOTIDE SEQUENCE [LARGE SCALE GENOMIC DNA]</scope>
    <source>
        <strain evidence="15 16">NE2</strain>
    </source>
</reference>
<dbReference type="Gene3D" id="3.30.870.10">
    <property type="entry name" value="Endonuclease Chain A"/>
    <property type="match status" value="2"/>
</dbReference>
<dbReference type="AlphaFoldDB" id="A0A1I3WW71"/>
<keyword evidence="7 8" id="KW-0460">Magnesium</keyword>
<dbReference type="NCBIfam" id="NF003918">
    <property type="entry name" value="PRK05443.1-2"/>
    <property type="match status" value="1"/>
</dbReference>